<dbReference type="Proteomes" id="UP000011713">
    <property type="component" value="Unassembled WGS sequence"/>
</dbReference>
<name>M4B3Q9_HYAAE</name>
<dbReference type="HOGENOM" id="CLU_2488200_0_0_1"/>
<dbReference type="InParanoid" id="M4B3Q9"/>
<reference evidence="3" key="1">
    <citation type="journal article" date="2010" name="Science">
        <title>Signatures of adaptation to obligate biotrophy in the Hyaloperonospora arabidopsidis genome.</title>
        <authorList>
            <person name="Baxter L."/>
            <person name="Tripathy S."/>
            <person name="Ishaque N."/>
            <person name="Boot N."/>
            <person name="Cabral A."/>
            <person name="Kemen E."/>
            <person name="Thines M."/>
            <person name="Ah-Fong A."/>
            <person name="Anderson R."/>
            <person name="Badejoko W."/>
            <person name="Bittner-Eddy P."/>
            <person name="Boore J.L."/>
            <person name="Chibucos M.C."/>
            <person name="Coates M."/>
            <person name="Dehal P."/>
            <person name="Delehaunty K."/>
            <person name="Dong S."/>
            <person name="Downton P."/>
            <person name="Dumas B."/>
            <person name="Fabro G."/>
            <person name="Fronick C."/>
            <person name="Fuerstenberg S.I."/>
            <person name="Fulton L."/>
            <person name="Gaulin E."/>
            <person name="Govers F."/>
            <person name="Hughes L."/>
            <person name="Humphray S."/>
            <person name="Jiang R.H."/>
            <person name="Judelson H."/>
            <person name="Kamoun S."/>
            <person name="Kyung K."/>
            <person name="Meijer H."/>
            <person name="Minx P."/>
            <person name="Morris P."/>
            <person name="Nelson J."/>
            <person name="Phuntumart V."/>
            <person name="Qutob D."/>
            <person name="Rehmany A."/>
            <person name="Rougon-Cardoso A."/>
            <person name="Ryden P."/>
            <person name="Torto-Alalibo T."/>
            <person name="Studholme D."/>
            <person name="Wang Y."/>
            <person name="Win J."/>
            <person name="Wood J."/>
            <person name="Clifton S.W."/>
            <person name="Rogers J."/>
            <person name="Van den Ackerveken G."/>
            <person name="Jones J.D."/>
            <person name="McDowell J.M."/>
            <person name="Beynon J."/>
            <person name="Tyler B.M."/>
        </authorList>
    </citation>
    <scope>NUCLEOTIDE SEQUENCE [LARGE SCALE GENOMIC DNA]</scope>
    <source>
        <strain evidence="3">Emoy2</strain>
    </source>
</reference>
<evidence type="ECO:0000256" key="1">
    <source>
        <dbReference type="SAM" id="MobiDB-lite"/>
    </source>
</evidence>
<proteinExistence type="predicted"/>
<evidence type="ECO:0000313" key="2">
    <source>
        <dbReference type="EnsemblProtists" id="HpaP800908"/>
    </source>
</evidence>
<dbReference type="VEuPathDB" id="FungiDB:HpaG800908"/>
<feature type="region of interest" description="Disordered" evidence="1">
    <location>
        <begin position="58"/>
        <end position="87"/>
    </location>
</feature>
<evidence type="ECO:0000313" key="3">
    <source>
        <dbReference type="Proteomes" id="UP000011713"/>
    </source>
</evidence>
<accession>M4B3Q9</accession>
<dbReference type="EnsemblProtists" id="HpaT800908">
    <property type="protein sequence ID" value="HpaP800908"/>
    <property type="gene ID" value="HpaG800908"/>
</dbReference>
<dbReference type="AlphaFoldDB" id="M4B3Q9"/>
<keyword evidence="3" id="KW-1185">Reference proteome</keyword>
<dbReference type="EMBL" id="JH598179">
    <property type="status" value="NOT_ANNOTATED_CDS"/>
    <property type="molecule type" value="Genomic_DNA"/>
</dbReference>
<reference evidence="2" key="2">
    <citation type="submission" date="2015-06" db="UniProtKB">
        <authorList>
            <consortium name="EnsemblProtists"/>
        </authorList>
    </citation>
    <scope>IDENTIFICATION</scope>
    <source>
        <strain evidence="2">Emoy2</strain>
    </source>
</reference>
<protein>
    <submittedName>
        <fullName evidence="2">Uncharacterized protein</fullName>
    </submittedName>
</protein>
<sequence>MTVLDVVSVLLLTSRRKPEIATYCAFLQRRRRGCLFREGWIACPTRTSPALDVTYHTARQGPARPPSVASEVPNYSPSADSRATRTR</sequence>
<organism evidence="2 3">
    <name type="scientific">Hyaloperonospora arabidopsidis (strain Emoy2)</name>
    <name type="common">Downy mildew agent</name>
    <name type="synonym">Peronospora arabidopsidis</name>
    <dbReference type="NCBI Taxonomy" id="559515"/>
    <lineage>
        <taxon>Eukaryota</taxon>
        <taxon>Sar</taxon>
        <taxon>Stramenopiles</taxon>
        <taxon>Oomycota</taxon>
        <taxon>Peronosporomycetes</taxon>
        <taxon>Peronosporales</taxon>
        <taxon>Peronosporaceae</taxon>
        <taxon>Hyaloperonospora</taxon>
    </lineage>
</organism>